<sequence length="105" mass="11635">MIRIASSKAISLERVHRHPHVGGLNARLSEFGMRKLSEFEWGKFGDGIGRGGNWVYLVGFDPDLDGVVDNPLDRHHYLHRCSLGFSGSVTVQSNFEPISISINGD</sequence>
<reference evidence="1 2" key="1">
    <citation type="submission" date="2019-07" db="EMBL/GenBank/DDBJ databases">
        <title>De Novo Assembly of kiwifruit Actinidia rufa.</title>
        <authorList>
            <person name="Sugita-Konishi S."/>
            <person name="Sato K."/>
            <person name="Mori E."/>
            <person name="Abe Y."/>
            <person name="Kisaki G."/>
            <person name="Hamano K."/>
            <person name="Suezawa K."/>
            <person name="Otani M."/>
            <person name="Fukuda T."/>
            <person name="Manabe T."/>
            <person name="Gomi K."/>
            <person name="Tabuchi M."/>
            <person name="Akimitsu K."/>
            <person name="Kataoka I."/>
        </authorList>
    </citation>
    <scope>NUCLEOTIDE SEQUENCE [LARGE SCALE GENOMIC DNA]</scope>
    <source>
        <strain evidence="2">cv. Fuchu</strain>
    </source>
</reference>
<keyword evidence="2" id="KW-1185">Reference proteome</keyword>
<comment type="caution">
    <text evidence="1">The sequence shown here is derived from an EMBL/GenBank/DDBJ whole genome shotgun (WGS) entry which is preliminary data.</text>
</comment>
<name>A0A7J0EA19_9ERIC</name>
<accession>A0A7J0EA19</accession>
<proteinExistence type="predicted"/>
<dbReference type="EMBL" id="BJWL01000002">
    <property type="protein sequence ID" value="GFY82769.1"/>
    <property type="molecule type" value="Genomic_DNA"/>
</dbReference>
<protein>
    <submittedName>
        <fullName evidence="1">Electron transfer flavoprotein beta</fullName>
    </submittedName>
</protein>
<organism evidence="1 2">
    <name type="scientific">Actinidia rufa</name>
    <dbReference type="NCBI Taxonomy" id="165716"/>
    <lineage>
        <taxon>Eukaryota</taxon>
        <taxon>Viridiplantae</taxon>
        <taxon>Streptophyta</taxon>
        <taxon>Embryophyta</taxon>
        <taxon>Tracheophyta</taxon>
        <taxon>Spermatophyta</taxon>
        <taxon>Magnoliopsida</taxon>
        <taxon>eudicotyledons</taxon>
        <taxon>Gunneridae</taxon>
        <taxon>Pentapetalae</taxon>
        <taxon>asterids</taxon>
        <taxon>Ericales</taxon>
        <taxon>Actinidiaceae</taxon>
        <taxon>Actinidia</taxon>
    </lineage>
</organism>
<dbReference type="AlphaFoldDB" id="A0A7J0EA19"/>
<evidence type="ECO:0000313" key="1">
    <source>
        <dbReference type="EMBL" id="GFY82769.1"/>
    </source>
</evidence>
<gene>
    <name evidence="1" type="ORF">Acr_02g0010090</name>
</gene>
<dbReference type="Proteomes" id="UP000585474">
    <property type="component" value="Unassembled WGS sequence"/>
</dbReference>
<evidence type="ECO:0000313" key="2">
    <source>
        <dbReference type="Proteomes" id="UP000585474"/>
    </source>
</evidence>